<reference evidence="1" key="1">
    <citation type="submission" date="2021-03" db="EMBL/GenBank/DDBJ databases">
        <title>Draft genome sequence of rust myrtle Austropuccinia psidii MF-1, a brazilian biotype.</title>
        <authorList>
            <person name="Quecine M.C."/>
            <person name="Pachon D.M.R."/>
            <person name="Bonatelli M.L."/>
            <person name="Correr F.H."/>
            <person name="Franceschini L.M."/>
            <person name="Leite T.F."/>
            <person name="Margarido G.R.A."/>
            <person name="Almeida C.A."/>
            <person name="Ferrarezi J.A."/>
            <person name="Labate C.A."/>
        </authorList>
    </citation>
    <scope>NUCLEOTIDE SEQUENCE</scope>
    <source>
        <strain evidence="1">MF-1</strain>
    </source>
</reference>
<dbReference type="AlphaFoldDB" id="A0A9Q3E0N9"/>
<keyword evidence="2" id="KW-1185">Reference proteome</keyword>
<accession>A0A9Q3E0N9</accession>
<dbReference type="Proteomes" id="UP000765509">
    <property type="component" value="Unassembled WGS sequence"/>
</dbReference>
<protein>
    <submittedName>
        <fullName evidence="1">Uncharacterized protein</fullName>
    </submittedName>
</protein>
<evidence type="ECO:0000313" key="2">
    <source>
        <dbReference type="Proteomes" id="UP000765509"/>
    </source>
</evidence>
<evidence type="ECO:0000313" key="1">
    <source>
        <dbReference type="EMBL" id="MBW0510111.1"/>
    </source>
</evidence>
<gene>
    <name evidence="1" type="ORF">O181_049826</name>
</gene>
<sequence length="140" mass="16243">MIQPFNSSCFSHGHQEYEKELGTQEEWSFDCSSQTLCANGMHPPDVTTTRNDPPPWVLRKFSLEPSWGQLATPYLLWPIDLLWPEHLPLAFHGLRPYPAIIGLPGQFPYLQPSGHYLWFWAWGVLLSPSPHHHFWANPFH</sequence>
<dbReference type="EMBL" id="AVOT02021344">
    <property type="protein sequence ID" value="MBW0510111.1"/>
    <property type="molecule type" value="Genomic_DNA"/>
</dbReference>
<name>A0A9Q3E0N9_9BASI</name>
<organism evidence="1 2">
    <name type="scientific">Austropuccinia psidii MF-1</name>
    <dbReference type="NCBI Taxonomy" id="1389203"/>
    <lineage>
        <taxon>Eukaryota</taxon>
        <taxon>Fungi</taxon>
        <taxon>Dikarya</taxon>
        <taxon>Basidiomycota</taxon>
        <taxon>Pucciniomycotina</taxon>
        <taxon>Pucciniomycetes</taxon>
        <taxon>Pucciniales</taxon>
        <taxon>Sphaerophragmiaceae</taxon>
        <taxon>Austropuccinia</taxon>
    </lineage>
</organism>
<comment type="caution">
    <text evidence="1">The sequence shown here is derived from an EMBL/GenBank/DDBJ whole genome shotgun (WGS) entry which is preliminary data.</text>
</comment>
<proteinExistence type="predicted"/>